<dbReference type="EMBL" id="AP029612">
    <property type="protein sequence ID" value="BFG71300.1"/>
    <property type="molecule type" value="Genomic_DNA"/>
</dbReference>
<organism evidence="1">
    <name type="scientific">Sediminibacterium sp. KACHI17</name>
    <dbReference type="NCBI Taxonomy" id="1751071"/>
    <lineage>
        <taxon>Bacteria</taxon>
        <taxon>Pseudomonadati</taxon>
        <taxon>Bacteroidota</taxon>
        <taxon>Chitinophagia</taxon>
        <taxon>Chitinophagales</taxon>
        <taxon>Chitinophagaceae</taxon>
        <taxon>Sediminibacterium</taxon>
    </lineage>
</organism>
<reference evidence="1" key="1">
    <citation type="submission" date="2024-02" db="EMBL/GenBank/DDBJ databases">
        <title>Sediminibacterium planktonica sp. nov. and Sediminibacterium longus sp. nov., isolated from surface lake and river water.</title>
        <authorList>
            <person name="Watanabe K."/>
            <person name="Takemine S."/>
            <person name="Ishii Y."/>
            <person name="Ogata Y."/>
            <person name="Shindo C."/>
            <person name="Suda W."/>
        </authorList>
    </citation>
    <scope>NUCLEOTIDE SEQUENCE</scope>
    <source>
        <strain evidence="1">KACHI17</strain>
    </source>
</reference>
<dbReference type="SUPFAM" id="SSF53756">
    <property type="entry name" value="UDP-Glycosyltransferase/glycogen phosphorylase"/>
    <property type="match status" value="1"/>
</dbReference>
<dbReference type="Pfam" id="PF13528">
    <property type="entry name" value="Glyco_trans_1_3"/>
    <property type="match status" value="1"/>
</dbReference>
<name>A0AAT9GL42_9BACT</name>
<accession>A0AAT9GL42</accession>
<protein>
    <submittedName>
        <fullName evidence="1">Glycosyltransferase family protein</fullName>
    </submittedName>
</protein>
<sequence length="351" mass="39542">MSMKILYAVQATGNGHISRAMELMPFLKQYGEVDIFLSGSNSHLQADLPIKFRSNGLSLFYGNTGGLDYWRMWKELHLKRIFREAQALPVEKYDLVINDFDSITSLSCKLKKVKSVGFGHQASFQSAYTPRDDKKDIAGEIILKHYATSSAYIGLHFASYDDFIYPPVIKSEILYADPSDQGHITVYLSHYSDEVVINALQKIKDVRFEIFSKKVKSVTSFGNIKLLPISNTGFTQSMIHSKAVITGAGFETPAEALYLGKQLLCLPIRGQYEQRCNAAALKDYGVTIIDKISHNFTEQVYQWLQVSAAKQLSLSHSTYDIVQQAIELGRSLQPIKKEESLLNEEDLLALF</sequence>
<dbReference type="AlphaFoldDB" id="A0AAT9GL42"/>
<dbReference type="Gene3D" id="3.40.50.2000">
    <property type="entry name" value="Glycogen Phosphorylase B"/>
    <property type="match status" value="1"/>
</dbReference>
<gene>
    <name evidence="1" type="ORF">KACHI17_21810</name>
</gene>
<proteinExistence type="predicted"/>
<evidence type="ECO:0000313" key="1">
    <source>
        <dbReference type="EMBL" id="BFG71300.1"/>
    </source>
</evidence>